<evidence type="ECO:0000313" key="2">
    <source>
        <dbReference type="Proteomes" id="UP000069771"/>
    </source>
</evidence>
<dbReference type="AlphaFoldDB" id="A0A140DWM6"/>
<keyword evidence="2" id="KW-1185">Reference proteome</keyword>
<dbReference type="KEGG" id="fro:AALO17_19190"/>
<dbReference type="EMBL" id="CP011391">
    <property type="protein sequence ID" value="AMK55053.1"/>
    <property type="molecule type" value="Genomic_DNA"/>
</dbReference>
<sequence length="50" mass="5859">MRDVTAGNRCFFYEHSFFDTVSGDDRNLENLNIAQHKRKRKRAAAARTRS</sequence>
<proteinExistence type="predicted"/>
<protein>
    <submittedName>
        <fullName evidence="1">Uncharacterized protein</fullName>
    </submittedName>
</protein>
<reference evidence="1 2" key="1">
    <citation type="journal article" date="2016" name="Gut Pathog.">
        <title>Whole genome sequencing of "Faecalibaculum rodentium" ALO17, isolated from C57BL/6J laboratory mouse feces.</title>
        <authorList>
            <person name="Lim S."/>
            <person name="Chang D.H."/>
            <person name="Ahn S."/>
            <person name="Kim B.C."/>
        </authorList>
    </citation>
    <scope>NUCLEOTIDE SEQUENCE [LARGE SCALE GENOMIC DNA]</scope>
    <source>
        <strain evidence="1 2">Alo17</strain>
    </source>
</reference>
<organism evidence="1 2">
    <name type="scientific">Faecalibaculum rodentium</name>
    <dbReference type="NCBI Taxonomy" id="1702221"/>
    <lineage>
        <taxon>Bacteria</taxon>
        <taxon>Bacillati</taxon>
        <taxon>Bacillota</taxon>
        <taxon>Erysipelotrichia</taxon>
        <taxon>Erysipelotrichales</taxon>
        <taxon>Erysipelotrichaceae</taxon>
        <taxon>Faecalibaculum</taxon>
    </lineage>
</organism>
<accession>A0A140DWM6</accession>
<dbReference type="STRING" id="1702221.AALO17_19190"/>
<evidence type="ECO:0000313" key="1">
    <source>
        <dbReference type="EMBL" id="AMK55053.1"/>
    </source>
</evidence>
<dbReference type="Proteomes" id="UP000069771">
    <property type="component" value="Chromosome"/>
</dbReference>
<name>A0A140DWM6_9FIRM</name>
<gene>
    <name evidence="1" type="ORF">AALO17_19190</name>
</gene>